<evidence type="ECO:0000256" key="1">
    <source>
        <dbReference type="SAM" id="MobiDB-lite"/>
    </source>
</evidence>
<name>A0ABM3HGM5_9MYRT</name>
<sequence length="501" mass="57230">MRLCRRKYGFNISRLSYKDLVKAIDEQGKCTVEEVYYQIPGKSLRDGVRHVFDDNGLRDIVYQHLHGHEIFPYVECNGNGHQETLLEARNESEVADDACHGDPRGREAEPFHIAHVLELCAQARKKPAYWDVDDEDDEDDETLVHTFCTSDVDDEDMQLTRARVRKYHEKIKQPFRELNEAISINRNDRPPTSLDGDDGEYDECDDSSSEDEDDDVAVQPQRKTKFPFYDASSASPVLCVSMKFDDVKQFRDAIIRSLREEHTCSIAFDNNRVTSVWLAKHFFSTIKAMPNIKGPHPKQLVREQIGVNVSSSQCKRAKYKVMRTLMGTYKEEYAQIWEYARECKYRNPPSRIHVEVVEKPLLSDGTQFNRMYVCFEACRKGFLAGCGKVIGFEVLAAIARDGNNQMFPTAWAVVKILTGAYTCLFNVWGLVPAIADLMPYLEHGMCARHIYANWAKKYKGEQLREVPKNPTQAAGVGERTAESNDAGQSARTNRYKGSKFG</sequence>
<organism evidence="2 3">
    <name type="scientific">Rhodamnia argentea</name>
    <dbReference type="NCBI Taxonomy" id="178133"/>
    <lineage>
        <taxon>Eukaryota</taxon>
        <taxon>Viridiplantae</taxon>
        <taxon>Streptophyta</taxon>
        <taxon>Embryophyta</taxon>
        <taxon>Tracheophyta</taxon>
        <taxon>Spermatophyta</taxon>
        <taxon>Magnoliopsida</taxon>
        <taxon>eudicotyledons</taxon>
        <taxon>Gunneridae</taxon>
        <taxon>Pentapetalae</taxon>
        <taxon>rosids</taxon>
        <taxon>malvids</taxon>
        <taxon>Myrtales</taxon>
        <taxon>Myrtaceae</taxon>
        <taxon>Myrtoideae</taxon>
        <taxon>Myrteae</taxon>
        <taxon>Australasian group</taxon>
        <taxon>Rhodamnia</taxon>
    </lineage>
</organism>
<protein>
    <submittedName>
        <fullName evidence="3">Uncharacterized protein LOC125315334</fullName>
    </submittedName>
</protein>
<reference evidence="3" key="1">
    <citation type="submission" date="2025-08" db="UniProtKB">
        <authorList>
            <consortium name="RefSeq"/>
        </authorList>
    </citation>
    <scope>IDENTIFICATION</scope>
    <source>
        <tissue evidence="3">Leaf</tissue>
    </source>
</reference>
<dbReference type="RefSeq" id="XP_048135754.1">
    <property type="nucleotide sequence ID" value="XM_048279797.1"/>
</dbReference>
<accession>A0ABM3HGM5</accession>
<keyword evidence="2" id="KW-1185">Reference proteome</keyword>
<evidence type="ECO:0000313" key="2">
    <source>
        <dbReference type="Proteomes" id="UP000827889"/>
    </source>
</evidence>
<dbReference type="PANTHER" id="PTHR31973:SF187">
    <property type="entry name" value="MUTATOR TRANSPOSASE MUDRA PROTEIN"/>
    <property type="match status" value="1"/>
</dbReference>
<evidence type="ECO:0000313" key="3">
    <source>
        <dbReference type="RefSeq" id="XP_048135754.1"/>
    </source>
</evidence>
<dbReference type="Proteomes" id="UP000827889">
    <property type="component" value="Chromosome 5"/>
</dbReference>
<dbReference type="PANTHER" id="PTHR31973">
    <property type="entry name" value="POLYPROTEIN, PUTATIVE-RELATED"/>
    <property type="match status" value="1"/>
</dbReference>
<feature type="compositionally biased region" description="Polar residues" evidence="1">
    <location>
        <begin position="483"/>
        <end position="492"/>
    </location>
</feature>
<gene>
    <name evidence="3" type="primary">LOC125315334</name>
</gene>
<feature type="region of interest" description="Disordered" evidence="1">
    <location>
        <begin position="181"/>
        <end position="221"/>
    </location>
</feature>
<feature type="region of interest" description="Disordered" evidence="1">
    <location>
        <begin position="465"/>
        <end position="501"/>
    </location>
</feature>
<proteinExistence type="predicted"/>
<dbReference type="GeneID" id="125315334"/>
<feature type="compositionally biased region" description="Acidic residues" evidence="1">
    <location>
        <begin position="195"/>
        <end position="216"/>
    </location>
</feature>